<dbReference type="SUPFAM" id="SSF57535">
    <property type="entry name" value="Complement control module/SCR domain"/>
    <property type="match status" value="2"/>
</dbReference>
<evidence type="ECO:0000256" key="3">
    <source>
        <dbReference type="ARBA" id="ARBA00023157"/>
    </source>
</evidence>
<keyword evidence="1 5" id="KW-0732">Signal</keyword>
<feature type="signal peptide" evidence="5">
    <location>
        <begin position="1"/>
        <end position="25"/>
    </location>
</feature>
<dbReference type="InterPro" id="IPR035976">
    <property type="entry name" value="Sushi/SCR/CCP_sf"/>
</dbReference>
<dbReference type="PROSITE" id="PS50923">
    <property type="entry name" value="SUSHI"/>
    <property type="match status" value="2"/>
</dbReference>
<dbReference type="InterPro" id="IPR000436">
    <property type="entry name" value="Sushi_SCR_CCP_dom"/>
</dbReference>
<dbReference type="Gene3D" id="2.10.70.10">
    <property type="entry name" value="Complement Module, domain 1"/>
    <property type="match status" value="2"/>
</dbReference>
<feature type="chain" id="PRO_5041340482" description="Sushi domain-containing protein" evidence="5">
    <location>
        <begin position="26"/>
        <end position="662"/>
    </location>
</feature>
<organism evidence="7 8">
    <name type="scientific">Geodia barretti</name>
    <name type="common">Barrett's horny sponge</name>
    <dbReference type="NCBI Taxonomy" id="519541"/>
    <lineage>
        <taxon>Eukaryota</taxon>
        <taxon>Metazoa</taxon>
        <taxon>Porifera</taxon>
        <taxon>Demospongiae</taxon>
        <taxon>Heteroscleromorpha</taxon>
        <taxon>Tetractinellida</taxon>
        <taxon>Astrophorina</taxon>
        <taxon>Geodiidae</taxon>
        <taxon>Geodia</taxon>
    </lineage>
</organism>
<dbReference type="Proteomes" id="UP001174909">
    <property type="component" value="Unassembled WGS sequence"/>
</dbReference>
<evidence type="ECO:0000256" key="1">
    <source>
        <dbReference type="ARBA" id="ARBA00022729"/>
    </source>
</evidence>
<dbReference type="AlphaFoldDB" id="A0AA35S5L8"/>
<comment type="caution">
    <text evidence="4">Lacks conserved residue(s) required for the propagation of feature annotation.</text>
</comment>
<accession>A0AA35S5L8</accession>
<keyword evidence="2" id="KW-0677">Repeat</keyword>
<keyword evidence="3 4" id="KW-1015">Disulfide bond</keyword>
<dbReference type="SMART" id="SM00032">
    <property type="entry name" value="CCP"/>
    <property type="match status" value="2"/>
</dbReference>
<evidence type="ECO:0000313" key="7">
    <source>
        <dbReference type="EMBL" id="CAI8023639.1"/>
    </source>
</evidence>
<evidence type="ECO:0000256" key="5">
    <source>
        <dbReference type="SAM" id="SignalP"/>
    </source>
</evidence>
<feature type="domain" description="Sushi" evidence="6">
    <location>
        <begin position="537"/>
        <end position="594"/>
    </location>
</feature>
<keyword evidence="4" id="KW-0768">Sushi</keyword>
<dbReference type="Pfam" id="PF00084">
    <property type="entry name" value="Sushi"/>
    <property type="match status" value="1"/>
</dbReference>
<feature type="domain" description="Sushi" evidence="6">
    <location>
        <begin position="215"/>
        <end position="278"/>
    </location>
</feature>
<dbReference type="CDD" id="cd00033">
    <property type="entry name" value="CCP"/>
    <property type="match status" value="2"/>
</dbReference>
<proteinExistence type="predicted"/>
<feature type="disulfide bond" evidence="4">
    <location>
        <begin position="565"/>
        <end position="592"/>
    </location>
</feature>
<dbReference type="GO" id="GO:0007160">
    <property type="term" value="P:cell-matrix adhesion"/>
    <property type="evidence" value="ECO:0007669"/>
    <property type="project" value="InterPro"/>
</dbReference>
<reference evidence="7" key="1">
    <citation type="submission" date="2023-03" db="EMBL/GenBank/DDBJ databases">
        <authorList>
            <person name="Steffen K."/>
            <person name="Cardenas P."/>
        </authorList>
    </citation>
    <scope>NUCLEOTIDE SEQUENCE</scope>
</reference>
<dbReference type="PANTHER" id="PTHR45656:SF4">
    <property type="entry name" value="PROTEIN CBR-CLEC-78"/>
    <property type="match status" value="1"/>
</dbReference>
<dbReference type="PANTHER" id="PTHR45656">
    <property type="entry name" value="PROTEIN CBR-CLEC-78"/>
    <property type="match status" value="1"/>
</dbReference>
<keyword evidence="8" id="KW-1185">Reference proteome</keyword>
<gene>
    <name evidence="7" type="ORF">GBAR_LOCUS13789</name>
</gene>
<evidence type="ECO:0000256" key="4">
    <source>
        <dbReference type="PROSITE-ProRule" id="PRU00302"/>
    </source>
</evidence>
<dbReference type="Pfam" id="PF06119">
    <property type="entry name" value="NIDO"/>
    <property type="match status" value="1"/>
</dbReference>
<evidence type="ECO:0000313" key="8">
    <source>
        <dbReference type="Proteomes" id="UP001174909"/>
    </source>
</evidence>
<name>A0AA35S5L8_GEOBA</name>
<dbReference type="EMBL" id="CASHTH010002022">
    <property type="protein sequence ID" value="CAI8023639.1"/>
    <property type="molecule type" value="Genomic_DNA"/>
</dbReference>
<evidence type="ECO:0000259" key="6">
    <source>
        <dbReference type="PROSITE" id="PS50923"/>
    </source>
</evidence>
<dbReference type="InterPro" id="IPR051277">
    <property type="entry name" value="SEZ6_CSMD_C4BPB_Regulators"/>
</dbReference>
<evidence type="ECO:0000256" key="2">
    <source>
        <dbReference type="ARBA" id="ARBA00022737"/>
    </source>
</evidence>
<comment type="caution">
    <text evidence="7">The sequence shown here is derived from an EMBL/GenBank/DDBJ whole genome shotgun (WGS) entry which is preliminary data.</text>
</comment>
<sequence length="662" mass="74240">MIVFVPLKEMIRALLFLIVISQAWTQERCTNPPGCIATFDFFLPYADGAGGECEVQQHTIQLENTIVFKTTSVSSRSVSVSLQWEGLSGVSFNSDKKPNASIRIVFECYKSYILSLLADGFSQVPENFNLSEIHYGTDDIQTTTSVFQVIVVTDVESEEVYILVLYNITDDSTISGPLNITIETKNIQKAYVKPITDCQTKFMFRIRNRIVAEGVDCGPPTPPENGQVYYTTTTLGSQAFYSCNGDMIANSVNHIPLDMTKTCTKEEGWSGPSISCPDPVEDDCEIGYMPSTMHMENRTCDCKDGSETEPICEKICPESWQELTCNQSALIPACVNDGSGTNITELVHSSSLDGHHRFFGEELNSIHIYHNGTVKFNDGSLSIAVYLTEFTNTKAAYFLYDSRGTKYHYQRYQKEYAKCLLEASSIYDFNIIDFLVVSWVQYSLCEKQLNVTFQLALASNSTTTYAFLLYNGTKEPDNYCTPSVVTGFKAGSAYIQLLPLFGNVESLWTTSNTGINGVFIYNITGEPSSVNHESSNCGCEPPGELDNGTYEITNSAQGCWVTYQCNPEFQLVGMNIERRCNNGNWDEPPPFCQEIQKLIPYTDDYFDMKLRNDYNVQHMIEQFPPFAGRIFIYRNGKVCFVEKMLVASLLPILTMLKKSGIL</sequence>
<dbReference type="InterPro" id="IPR003886">
    <property type="entry name" value="NIDO_dom"/>
</dbReference>
<protein>
    <recommendedName>
        <fullName evidence="6">Sushi domain-containing protein</fullName>
    </recommendedName>
</protein>